<protein>
    <submittedName>
        <fullName evidence="3">Uncharacterized protein</fullName>
    </submittedName>
</protein>
<feature type="region of interest" description="Disordered" evidence="2">
    <location>
        <begin position="72"/>
        <end position="111"/>
    </location>
</feature>
<dbReference type="AlphaFoldDB" id="A0A0C3Q9M6"/>
<accession>A0A0C3Q9M6</accession>
<name>A0A0C3Q9M6_9AGAM</name>
<gene>
    <name evidence="3" type="ORF">M407DRAFT_29696</name>
</gene>
<organism evidence="3 4">
    <name type="scientific">Tulasnella calospora MUT 4182</name>
    <dbReference type="NCBI Taxonomy" id="1051891"/>
    <lineage>
        <taxon>Eukaryota</taxon>
        <taxon>Fungi</taxon>
        <taxon>Dikarya</taxon>
        <taxon>Basidiomycota</taxon>
        <taxon>Agaricomycotina</taxon>
        <taxon>Agaricomycetes</taxon>
        <taxon>Cantharellales</taxon>
        <taxon>Tulasnellaceae</taxon>
        <taxon>Tulasnella</taxon>
    </lineage>
</organism>
<dbReference type="EMBL" id="KN823165">
    <property type="protein sequence ID" value="KIO20704.1"/>
    <property type="molecule type" value="Genomic_DNA"/>
</dbReference>
<sequence length="156" mass="16360">MDNEQVLNTMKALWGQMSTLMSQLATAKADLQDANNNYNQLLGQHQRLQNTVTQATLNPQIQVNAPVSIRSVGGTSSSVNEARPKPTKAQLKPGIITKRGNKRSPTQLSKPLPSISIMGLTLKGNVPEALIGLSPASGLGKAETLGSGLGPLPGLA</sequence>
<evidence type="ECO:0000313" key="3">
    <source>
        <dbReference type="EMBL" id="KIO20704.1"/>
    </source>
</evidence>
<reference evidence="3 4" key="1">
    <citation type="submission" date="2014-04" db="EMBL/GenBank/DDBJ databases">
        <authorList>
            <consortium name="DOE Joint Genome Institute"/>
            <person name="Kuo A."/>
            <person name="Girlanda M."/>
            <person name="Perotto S."/>
            <person name="Kohler A."/>
            <person name="Nagy L.G."/>
            <person name="Floudas D."/>
            <person name="Copeland A."/>
            <person name="Barry K.W."/>
            <person name="Cichocki N."/>
            <person name="Veneault-Fourrey C."/>
            <person name="LaButti K."/>
            <person name="Lindquist E.A."/>
            <person name="Lipzen A."/>
            <person name="Lundell T."/>
            <person name="Morin E."/>
            <person name="Murat C."/>
            <person name="Sun H."/>
            <person name="Tunlid A."/>
            <person name="Henrissat B."/>
            <person name="Grigoriev I.V."/>
            <person name="Hibbett D.S."/>
            <person name="Martin F."/>
            <person name="Nordberg H.P."/>
            <person name="Cantor M.N."/>
            <person name="Hua S.X."/>
        </authorList>
    </citation>
    <scope>NUCLEOTIDE SEQUENCE [LARGE SCALE GENOMIC DNA]</scope>
    <source>
        <strain evidence="3 4">MUT 4182</strain>
    </source>
</reference>
<dbReference type="OrthoDB" id="9048090at2759"/>
<evidence type="ECO:0000256" key="1">
    <source>
        <dbReference type="SAM" id="Coils"/>
    </source>
</evidence>
<proteinExistence type="predicted"/>
<keyword evidence="4" id="KW-1185">Reference proteome</keyword>
<feature type="coiled-coil region" evidence="1">
    <location>
        <begin position="17"/>
        <end position="51"/>
    </location>
</feature>
<keyword evidence="1" id="KW-0175">Coiled coil</keyword>
<reference evidence="4" key="2">
    <citation type="submission" date="2015-01" db="EMBL/GenBank/DDBJ databases">
        <title>Evolutionary Origins and Diversification of the Mycorrhizal Mutualists.</title>
        <authorList>
            <consortium name="DOE Joint Genome Institute"/>
            <consortium name="Mycorrhizal Genomics Consortium"/>
            <person name="Kohler A."/>
            <person name="Kuo A."/>
            <person name="Nagy L.G."/>
            <person name="Floudas D."/>
            <person name="Copeland A."/>
            <person name="Barry K.W."/>
            <person name="Cichocki N."/>
            <person name="Veneault-Fourrey C."/>
            <person name="LaButti K."/>
            <person name="Lindquist E.A."/>
            <person name="Lipzen A."/>
            <person name="Lundell T."/>
            <person name="Morin E."/>
            <person name="Murat C."/>
            <person name="Riley R."/>
            <person name="Ohm R."/>
            <person name="Sun H."/>
            <person name="Tunlid A."/>
            <person name="Henrissat B."/>
            <person name="Grigoriev I.V."/>
            <person name="Hibbett D.S."/>
            <person name="Martin F."/>
        </authorList>
    </citation>
    <scope>NUCLEOTIDE SEQUENCE [LARGE SCALE GENOMIC DNA]</scope>
    <source>
        <strain evidence="4">MUT 4182</strain>
    </source>
</reference>
<evidence type="ECO:0000256" key="2">
    <source>
        <dbReference type="SAM" id="MobiDB-lite"/>
    </source>
</evidence>
<evidence type="ECO:0000313" key="4">
    <source>
        <dbReference type="Proteomes" id="UP000054248"/>
    </source>
</evidence>
<dbReference type="Proteomes" id="UP000054248">
    <property type="component" value="Unassembled WGS sequence"/>
</dbReference>
<dbReference type="HOGENOM" id="CLU_1688023_0_0_1"/>